<evidence type="ECO:0008006" key="4">
    <source>
        <dbReference type="Google" id="ProtNLM"/>
    </source>
</evidence>
<feature type="chain" id="PRO_5034510942" description="Secreted protein" evidence="1">
    <location>
        <begin position="19"/>
        <end position="90"/>
    </location>
</feature>
<dbReference type="Proteomes" id="UP000653156">
    <property type="component" value="Chromosome"/>
</dbReference>
<keyword evidence="3" id="KW-1185">Reference proteome</keyword>
<protein>
    <recommendedName>
        <fullName evidence="4">Secreted protein</fullName>
    </recommendedName>
</protein>
<dbReference type="EMBL" id="CP069798">
    <property type="protein sequence ID" value="QRQ81567.1"/>
    <property type="molecule type" value="Genomic_DNA"/>
</dbReference>
<feature type="signal peptide" evidence="1">
    <location>
        <begin position="1"/>
        <end position="18"/>
    </location>
</feature>
<keyword evidence="1" id="KW-0732">Signal</keyword>
<accession>A0A892ZI97</accession>
<gene>
    <name evidence="2" type="ORF">JQU52_12830</name>
</gene>
<evidence type="ECO:0000256" key="1">
    <source>
        <dbReference type="SAM" id="SignalP"/>
    </source>
</evidence>
<dbReference type="KEGG" id="ptes:JQU52_12830"/>
<name>A0A892ZI97_9NEIS</name>
<proteinExistence type="predicted"/>
<evidence type="ECO:0000313" key="3">
    <source>
        <dbReference type="Proteomes" id="UP000653156"/>
    </source>
</evidence>
<organism evidence="2 3">
    <name type="scientific">Paralysiella testudinis</name>
    <dbReference type="NCBI Taxonomy" id="2809020"/>
    <lineage>
        <taxon>Bacteria</taxon>
        <taxon>Pseudomonadati</taxon>
        <taxon>Pseudomonadota</taxon>
        <taxon>Betaproteobacteria</taxon>
        <taxon>Neisseriales</taxon>
        <taxon>Neisseriaceae</taxon>
        <taxon>Paralysiella</taxon>
    </lineage>
</organism>
<dbReference type="RefSeq" id="WP_230338861.1">
    <property type="nucleotide sequence ID" value="NZ_CP069798.1"/>
</dbReference>
<evidence type="ECO:0000313" key="2">
    <source>
        <dbReference type="EMBL" id="QRQ81567.1"/>
    </source>
</evidence>
<sequence>MRLIQHSMAFLLALSASAALLWQPAPPAATAAVQVLSCAQLGNLSWAEMNTQQKQFADACDRAEANRNWALAYGSMNPQDLAAAVVHDPL</sequence>
<reference evidence="2" key="1">
    <citation type="submission" date="2021-02" db="EMBL/GenBank/DDBJ databases">
        <title>Neisseriaceae sp. 26B isolated from the cloaca of a Common Toad-headed Turtle (Mesoclemmys nasuta).</title>
        <authorList>
            <person name="Spergser J."/>
            <person name="Busse H.-J."/>
        </authorList>
    </citation>
    <scope>NUCLEOTIDE SEQUENCE</scope>
    <source>
        <strain evidence="2">26B</strain>
    </source>
</reference>
<dbReference type="AlphaFoldDB" id="A0A892ZI97"/>